<evidence type="ECO:0000259" key="1">
    <source>
        <dbReference type="Pfam" id="PF09848"/>
    </source>
</evidence>
<reference evidence="2 3" key="1">
    <citation type="submission" date="2020-03" db="EMBL/GenBank/DDBJ databases">
        <title>Roseomonas selenitidurans sp. nov. isolated from urban soil.</title>
        <authorList>
            <person name="Liu H."/>
        </authorList>
    </citation>
    <scope>NUCLEOTIDE SEQUENCE [LARGE SCALE GENOMIC DNA]</scope>
    <source>
        <strain evidence="2 3">BU-1</strain>
    </source>
</reference>
<organism evidence="2 3">
    <name type="scientific">Falsiroseomonas selenitidurans</name>
    <dbReference type="NCBI Taxonomy" id="2716335"/>
    <lineage>
        <taxon>Bacteria</taxon>
        <taxon>Pseudomonadati</taxon>
        <taxon>Pseudomonadota</taxon>
        <taxon>Alphaproteobacteria</taxon>
        <taxon>Acetobacterales</taxon>
        <taxon>Roseomonadaceae</taxon>
        <taxon>Falsiroseomonas</taxon>
    </lineage>
</organism>
<dbReference type="Pfam" id="PF09848">
    <property type="entry name" value="SLFN-g3_helicase"/>
    <property type="match status" value="1"/>
</dbReference>
<name>A0ABX1EBJ2_9PROT</name>
<sequence length="685" mass="73603">MRAWFDCSGSDLLAMTPAAVANALAASQMSRRLSSEPAQLRAWQDQVRLLQDCVRRCDGQHWTIALEFDLMRLEKRIDAVLLTGSAILVLEFKVGARAIANADRAQVADYAEDLRDFHAGSRHHPIQPILVATEVSAPATPQIPLPIPGVLPVAEANAATLPGLLTTLDNALRGPRLDGCAWLAARYQPVPSIIEAAATLFARNSVAEIAAARADTVNLTRTTAAIEAALDAAAAEGARVVVFVTGIPGAGKTLCGLNVVFGDRRLDGSAFLTGNSPLVAVLREALACNRAGIDLARGPSADPERRRLAPRLRKARHESEAALQNVHRFLADNAGRDGPPAERVIVFDEAQRAWDAAQATRDTQRRVSTLRMSEPAHALEIMGRHAGFAAIVALIGNGQEINTGEAGLREWGSVIAATPGWRAVAARRVLDAAEPAQRLAEGHPAWLRLDAALDLTVSLRSVRSEAAAAWVDAVLRGAVAEARAAADAGPEGLPFLLTRSLDAARRTLRQLTPGLRRAGFVRSSGARRLRAEGFDAQLVGTEEPVAWFLERWPDIRASDALEVAATEYACQGLELDTVGLAWGGDFRRHAGQWQARRFAGAGWQVVRNPAEAEFIRNTYRVLLTRARYETVIWVPPGSPRDDPFHDPTRDAAEMDAIANFLAACGARPLPEAAPAPRDTAPALLL</sequence>
<keyword evidence="3" id="KW-1185">Reference proteome</keyword>
<dbReference type="InterPro" id="IPR018647">
    <property type="entry name" value="SLFN_3-like_DNA/RNA_helicase"/>
</dbReference>
<evidence type="ECO:0000313" key="2">
    <source>
        <dbReference type="EMBL" id="NKC34308.1"/>
    </source>
</evidence>
<protein>
    <submittedName>
        <fullName evidence="2">DUF2075 domain-containing protein</fullName>
    </submittedName>
</protein>
<dbReference type="RefSeq" id="WP_168035019.1">
    <property type="nucleotide sequence ID" value="NZ_JAAVNE010000076.1"/>
</dbReference>
<feature type="domain" description="Schlafen group 3-like DNA/RNA helicase" evidence="1">
    <location>
        <begin position="239"/>
        <end position="635"/>
    </location>
</feature>
<accession>A0ABX1EBJ2</accession>
<proteinExistence type="predicted"/>
<evidence type="ECO:0000313" key="3">
    <source>
        <dbReference type="Proteomes" id="UP000787635"/>
    </source>
</evidence>
<gene>
    <name evidence="2" type="ORF">HEQ75_25875</name>
</gene>
<dbReference type="Proteomes" id="UP000787635">
    <property type="component" value="Unassembled WGS sequence"/>
</dbReference>
<comment type="caution">
    <text evidence="2">The sequence shown here is derived from an EMBL/GenBank/DDBJ whole genome shotgun (WGS) entry which is preliminary data.</text>
</comment>
<dbReference type="EMBL" id="JAAVNE010000076">
    <property type="protein sequence ID" value="NKC34308.1"/>
    <property type="molecule type" value="Genomic_DNA"/>
</dbReference>